<dbReference type="PANTHER" id="PTHR33322">
    <property type="entry name" value="BAG DOMAIN CONTAINING PROTEIN, EXPRESSED"/>
    <property type="match status" value="1"/>
</dbReference>
<dbReference type="SMART" id="SM00264">
    <property type="entry name" value="BAG"/>
    <property type="match status" value="1"/>
</dbReference>
<feature type="compositionally biased region" description="Basic and acidic residues" evidence="2">
    <location>
        <begin position="1153"/>
        <end position="1164"/>
    </location>
</feature>
<feature type="region of interest" description="Disordered" evidence="2">
    <location>
        <begin position="241"/>
        <end position="511"/>
    </location>
</feature>
<sequence length="1232" mass="137764">MMPHYRCMESYPFQRNQTPFTPYQAFPTPMPVDPAKPGTIYEPWPHGGNYGYTMPCHSCCNHGNFSGYYGSRPYVPAPMPSPMHFCGGYPTPYGEAYPAYYAPPPHYSVDLPRYEYEKNVPGSNHCCGCPHHFYNPKEEKSVKIEEQEPDVVEKKEGDSVVPIQMKNQPHPIVWIPQEYLHNKGQRKSIEPEVREQEKVPPKTKQPESESLKSSEQERGIRNGWLPLEINNLRSLMHGEDGKRMHDQQGKGQKKELPFPVIWMPYDNKQDEVGKNDDKQDDSRDRNGAKDQQSDEIKKQFPFPIIWMPPLENKHEDAGKKGSNDVNCNIKYEENPPSTFNVVPEKHPGDGSSTHMSGVNEENLAAQSGVEKKKIANHKIIPVKQIDEHEVDKSEETKERGRSVPVNKSSESNDRRSSSPPKTPKLPPVCLRVDPLPRKKKGSSRSPSPDSKSHSEKDTNDTVGASACLDEKAQQVSSCSNEVEPNEKEKKVIEGTEREISGNDDGDQMDVSQVPINLPMQPMADVCTKLVLDKTGEEGTECPIKEDQEASKVSNAAAEEAKELRKATDAAKSLHEEGKLEKKTLSDVEAAVAIQSAYRGFDVRRWEPLKKLKQIAEIREQLVDVRNHIQALESSYNIQIDNKQKVVIGETIMRLLLKLDAIQGLPPGLRDIRKSLARELVTLQEKLDSLVIKNFQEPETKVSTSKLAENIDAEVQNRESMQKQEKQEAIEHDEKESSLQDVYVSSHDSTKPCEAQLPHVTDSEPSLKIEEASDSLSENNVQPTNVEDDLQTLPMAVDETKHGEGNVEILMEPRDEVVNGELEASSMMVTKTDKPEDASDPNQFVQVPLAVEVTTDSEIQRTSLEASHVTCTQTKDLEELPHGMIDDKPVTTEFEVDKQIEMDKNEVPQASKVERVLEGTSPTDTDGAMAPSKDADMSIEQVPVGLIDGDAALSELGKCGEAEMEKNDDVLVKNECEGTIDLNPSELPTEKESKQPNEAAEHPSVVEPEECVKVVCEDDKELPGCLAPEGETEHQEINEIVNHVREPAESQLMVSFEKGNPEDTARGKEEPIENNEQDNDLPSITTMEEEGKETQERKDVVEGGELEYMENEKIQDQEAGFETTKDVVHVEHVEQKGESLPASPTDGPLSVDGTGKESETNKKLKEENAKLKEMMEKLLEAGKEQLDCISNLTGRVKDLEKKLATTRKKKPRTRLVKRSNVPPIKGRVVGVAV</sequence>
<dbReference type="InterPro" id="IPR040400">
    <property type="entry name" value="BAG5/6/7/8"/>
</dbReference>
<proteinExistence type="predicted"/>
<feature type="compositionally biased region" description="Basic and acidic residues" evidence="2">
    <location>
        <begin position="450"/>
        <end position="459"/>
    </location>
</feature>
<evidence type="ECO:0000256" key="2">
    <source>
        <dbReference type="SAM" id="MobiDB-lite"/>
    </source>
</evidence>
<evidence type="ECO:0000256" key="1">
    <source>
        <dbReference type="ARBA" id="ARBA00023186"/>
    </source>
</evidence>
<feature type="compositionally biased region" description="Basic and acidic residues" evidence="2">
    <location>
        <begin position="311"/>
        <end position="322"/>
    </location>
</feature>
<dbReference type="PANTHER" id="PTHR33322:SF16">
    <property type="entry name" value="BAG FAMILY MOLECULAR CHAPERONE REGULATOR 6"/>
    <property type="match status" value="1"/>
</dbReference>
<feature type="region of interest" description="Disordered" evidence="2">
    <location>
        <begin position="185"/>
        <end position="219"/>
    </location>
</feature>
<dbReference type="GO" id="GO:0009506">
    <property type="term" value="C:plasmodesma"/>
    <property type="evidence" value="ECO:0007669"/>
    <property type="project" value="TreeGrafter"/>
</dbReference>
<dbReference type="AlphaFoldDB" id="A0A6P4A1T6"/>
<feature type="region of interest" description="Disordered" evidence="2">
    <location>
        <begin position="901"/>
        <end position="933"/>
    </location>
</feature>
<feature type="compositionally biased region" description="Basic and acidic residues" evidence="2">
    <location>
        <begin position="987"/>
        <end position="1000"/>
    </location>
</feature>
<dbReference type="Gene3D" id="1.20.58.120">
    <property type="entry name" value="BAG domain"/>
    <property type="match status" value="1"/>
</dbReference>
<dbReference type="FunCoup" id="A0A6P4A1T6">
    <property type="interactions" value="86"/>
</dbReference>
<evidence type="ECO:0000313" key="5">
    <source>
        <dbReference type="RefSeq" id="XP_015888836.3"/>
    </source>
</evidence>
<dbReference type="Pfam" id="PF02179">
    <property type="entry name" value="BAG"/>
    <property type="match status" value="1"/>
</dbReference>
<feature type="compositionally biased region" description="Basic and acidic residues" evidence="2">
    <location>
        <begin position="484"/>
        <end position="500"/>
    </location>
</feature>
<feature type="compositionally biased region" description="Basic and acidic residues" evidence="2">
    <location>
        <begin position="1058"/>
        <end position="1070"/>
    </location>
</feature>
<feature type="domain" description="BAG" evidence="3">
    <location>
        <begin position="613"/>
        <end position="690"/>
    </location>
</feature>
<feature type="region of interest" description="Disordered" evidence="2">
    <location>
        <begin position="1058"/>
        <end position="1119"/>
    </location>
</feature>
<dbReference type="PROSITE" id="PS51035">
    <property type="entry name" value="BAG"/>
    <property type="match status" value="1"/>
</dbReference>
<dbReference type="InterPro" id="IPR036533">
    <property type="entry name" value="BAG_dom_sf"/>
</dbReference>
<feature type="compositionally biased region" description="Basic and acidic residues" evidence="2">
    <location>
        <begin position="901"/>
        <end position="916"/>
    </location>
</feature>
<dbReference type="InterPro" id="IPR003103">
    <property type="entry name" value="BAG_domain"/>
</dbReference>
<dbReference type="InParanoid" id="A0A6P4A1T6"/>
<evidence type="ECO:0000259" key="3">
    <source>
        <dbReference type="PROSITE" id="PS51035"/>
    </source>
</evidence>
<name>A0A6P4A1T6_ZIZJJ</name>
<keyword evidence="4" id="KW-1185">Reference proteome</keyword>
<feature type="region of interest" description="Disordered" evidence="2">
    <location>
        <begin position="978"/>
        <end position="1005"/>
    </location>
</feature>
<dbReference type="RefSeq" id="XP_015888836.3">
    <property type="nucleotide sequence ID" value="XM_016033350.4"/>
</dbReference>
<feature type="region of interest" description="Disordered" evidence="2">
    <location>
        <begin position="715"/>
        <end position="781"/>
    </location>
</feature>
<evidence type="ECO:0000313" key="4">
    <source>
        <dbReference type="Proteomes" id="UP001652623"/>
    </source>
</evidence>
<dbReference type="GeneID" id="107423735"/>
<protein>
    <submittedName>
        <fullName evidence="5">BAG family molecular chaperone regulator 6</fullName>
    </submittedName>
</protein>
<dbReference type="GO" id="GO:0006457">
    <property type="term" value="P:protein folding"/>
    <property type="evidence" value="ECO:0007669"/>
    <property type="project" value="TreeGrafter"/>
</dbReference>
<dbReference type="SUPFAM" id="SSF63491">
    <property type="entry name" value="BAG domain"/>
    <property type="match status" value="1"/>
</dbReference>
<feature type="compositionally biased region" description="Basic and acidic residues" evidence="2">
    <location>
        <begin position="760"/>
        <end position="770"/>
    </location>
</feature>
<reference evidence="5" key="1">
    <citation type="submission" date="2025-08" db="UniProtKB">
        <authorList>
            <consortium name="RefSeq"/>
        </authorList>
    </citation>
    <scope>IDENTIFICATION</scope>
    <source>
        <tissue evidence="5">Seedling</tissue>
    </source>
</reference>
<keyword evidence="1" id="KW-0143">Chaperone</keyword>
<organism evidence="4 5">
    <name type="scientific">Ziziphus jujuba</name>
    <name type="common">Chinese jujube</name>
    <name type="synonym">Ziziphus sativa</name>
    <dbReference type="NCBI Taxonomy" id="326968"/>
    <lineage>
        <taxon>Eukaryota</taxon>
        <taxon>Viridiplantae</taxon>
        <taxon>Streptophyta</taxon>
        <taxon>Embryophyta</taxon>
        <taxon>Tracheophyta</taxon>
        <taxon>Spermatophyta</taxon>
        <taxon>Magnoliopsida</taxon>
        <taxon>eudicotyledons</taxon>
        <taxon>Gunneridae</taxon>
        <taxon>Pentapetalae</taxon>
        <taxon>rosids</taxon>
        <taxon>fabids</taxon>
        <taxon>Rosales</taxon>
        <taxon>Rhamnaceae</taxon>
        <taxon>Paliureae</taxon>
        <taxon>Ziziphus</taxon>
    </lineage>
</organism>
<feature type="compositionally biased region" description="Basic and acidic residues" evidence="2">
    <location>
        <begin position="715"/>
        <end position="737"/>
    </location>
</feature>
<accession>A0A6P4A1T6</accession>
<dbReference type="GO" id="GO:0051087">
    <property type="term" value="F:protein-folding chaperone binding"/>
    <property type="evidence" value="ECO:0007669"/>
    <property type="project" value="InterPro"/>
</dbReference>
<feature type="compositionally biased region" description="Basic and acidic residues" evidence="2">
    <location>
        <begin position="384"/>
        <end position="401"/>
    </location>
</feature>
<dbReference type="Proteomes" id="UP001652623">
    <property type="component" value="Chromosome 7"/>
</dbReference>
<dbReference type="KEGG" id="zju:107423735"/>
<gene>
    <name evidence="5" type="primary">LOC107423735</name>
</gene>
<feature type="region of interest" description="Disordered" evidence="2">
    <location>
        <begin position="1131"/>
        <end position="1164"/>
    </location>
</feature>
<feature type="compositionally biased region" description="Basic and acidic residues" evidence="2">
    <location>
        <begin position="267"/>
        <end position="298"/>
    </location>
</feature>
<feature type="compositionally biased region" description="Basic and acidic residues" evidence="2">
    <location>
        <begin position="187"/>
        <end position="219"/>
    </location>
</feature>
<feature type="compositionally biased region" description="Basic and acidic residues" evidence="2">
    <location>
        <begin position="1091"/>
        <end position="1100"/>
    </location>
</feature>
<feature type="compositionally biased region" description="Basic and acidic residues" evidence="2">
    <location>
        <begin position="241"/>
        <end position="256"/>
    </location>
</feature>